<dbReference type="PANTHER" id="PTHR23253:SF10">
    <property type="entry name" value="EUKARYOTIC TRANSLATION INITIATION FACTOR 4 GAMMA 1"/>
    <property type="match status" value="1"/>
</dbReference>
<feature type="region of interest" description="Disordered" evidence="8">
    <location>
        <begin position="1036"/>
        <end position="1185"/>
    </location>
</feature>
<dbReference type="Ensembl" id="ENSELUT00000071231.2">
    <property type="protein sequence ID" value="ENSELUP00000048194.2"/>
    <property type="gene ID" value="ENSELUG00000015157.3"/>
</dbReference>
<keyword evidence="7" id="KW-0175">Coiled coil</keyword>
<feature type="region of interest" description="Disordered" evidence="8">
    <location>
        <begin position="105"/>
        <end position="184"/>
    </location>
</feature>
<keyword evidence="4" id="KW-0810">Translation regulation</keyword>
<evidence type="ECO:0000256" key="2">
    <source>
        <dbReference type="ARBA" id="ARBA00022540"/>
    </source>
</evidence>
<feature type="compositionally biased region" description="Polar residues" evidence="8">
    <location>
        <begin position="1060"/>
        <end position="1083"/>
    </location>
</feature>
<gene>
    <name evidence="12" type="primary">EIF4G1</name>
</gene>
<feature type="region of interest" description="Disordered" evidence="8">
    <location>
        <begin position="439"/>
        <end position="538"/>
    </location>
</feature>
<dbReference type="InterPro" id="IPR003890">
    <property type="entry name" value="MIF4G-like_typ-3"/>
</dbReference>
<feature type="region of interest" description="Disordered" evidence="8">
    <location>
        <begin position="213"/>
        <end position="236"/>
    </location>
</feature>
<dbReference type="CDD" id="cd11559">
    <property type="entry name" value="W2_eIF4G1_like"/>
    <property type="match status" value="1"/>
</dbReference>
<name>A0A6Q2X2F5_ESOLU</name>
<keyword evidence="6" id="KW-0648">Protein biosynthesis</keyword>
<dbReference type="Proteomes" id="UP000265140">
    <property type="component" value="Chromosome 1"/>
</dbReference>
<protein>
    <recommendedName>
        <fullName evidence="14">Eukaryotic translation initiation factor 4 gamma 1</fullName>
    </recommendedName>
</protein>
<dbReference type="InterPro" id="IPR003891">
    <property type="entry name" value="Initiation_fac_eIF4g_MI"/>
</dbReference>
<evidence type="ECO:0008006" key="14">
    <source>
        <dbReference type="Google" id="ProtNLM"/>
    </source>
</evidence>
<feature type="domain" description="MI" evidence="11">
    <location>
        <begin position="1187"/>
        <end position="1309"/>
    </location>
</feature>
<evidence type="ECO:0000256" key="6">
    <source>
        <dbReference type="ARBA" id="ARBA00022917"/>
    </source>
</evidence>
<dbReference type="Pfam" id="PF02020">
    <property type="entry name" value="W2"/>
    <property type="match status" value="1"/>
</dbReference>
<evidence type="ECO:0000256" key="9">
    <source>
        <dbReference type="SAM" id="SignalP"/>
    </source>
</evidence>
<evidence type="ECO:0000256" key="3">
    <source>
        <dbReference type="ARBA" id="ARBA00022553"/>
    </source>
</evidence>
<evidence type="ECO:0000259" key="11">
    <source>
        <dbReference type="PROSITE" id="PS51366"/>
    </source>
</evidence>
<evidence type="ECO:0000256" key="1">
    <source>
        <dbReference type="ARBA" id="ARBA00005775"/>
    </source>
</evidence>
<dbReference type="Bgee" id="ENSELUG00000015157">
    <property type="expression patterns" value="Expressed in bone element and 15 other cell types or tissues"/>
</dbReference>
<dbReference type="FunFam" id="1.25.40.180:FF:000001">
    <property type="entry name" value="Eukaryotic translation initiation factor 4 gamma, 3, putative"/>
    <property type="match status" value="1"/>
</dbReference>
<feature type="coiled-coil region" evidence="7">
    <location>
        <begin position="795"/>
        <end position="826"/>
    </location>
</feature>
<dbReference type="Pfam" id="PF02854">
    <property type="entry name" value="MIF4G"/>
    <property type="match status" value="1"/>
</dbReference>
<dbReference type="InterPro" id="IPR016024">
    <property type="entry name" value="ARM-type_fold"/>
</dbReference>
<feature type="region of interest" description="Disordered" evidence="8">
    <location>
        <begin position="671"/>
        <end position="690"/>
    </location>
</feature>
<reference evidence="13" key="1">
    <citation type="journal article" date="2014" name="PLoS ONE">
        <title>The genome and linkage map of the northern pike (Esox lucius): conserved synteny revealed between the salmonid sister group and the Neoteleostei.</title>
        <authorList>
            <person name="Rondeau E.B."/>
            <person name="Minkley D.R."/>
            <person name="Leong J.S."/>
            <person name="Messmer A.M."/>
            <person name="Jantzen J.R."/>
            <person name="von Schalburg K.R."/>
            <person name="Lemon C."/>
            <person name="Bird N.H."/>
            <person name="Koop B.F."/>
        </authorList>
    </citation>
    <scope>NUCLEOTIDE SEQUENCE</scope>
</reference>
<evidence type="ECO:0000256" key="4">
    <source>
        <dbReference type="ARBA" id="ARBA00022845"/>
    </source>
</evidence>
<dbReference type="Pfam" id="PF02847">
    <property type="entry name" value="MA3"/>
    <property type="match status" value="1"/>
</dbReference>
<dbReference type="GO" id="GO:0006417">
    <property type="term" value="P:regulation of translation"/>
    <property type="evidence" value="ECO:0007669"/>
    <property type="project" value="UniProtKB-KW"/>
</dbReference>
<accession>A0A6Q2X2F5</accession>
<dbReference type="SMART" id="SM00544">
    <property type="entry name" value="MA3"/>
    <property type="match status" value="1"/>
</dbReference>
<keyword evidence="2" id="KW-0396">Initiation factor</keyword>
<feature type="region of interest" description="Disordered" evidence="8">
    <location>
        <begin position="958"/>
        <end position="1012"/>
    </location>
</feature>
<feature type="signal peptide" evidence="9">
    <location>
        <begin position="1"/>
        <end position="18"/>
    </location>
</feature>
<keyword evidence="13" id="KW-1185">Reference proteome</keyword>
<dbReference type="SMART" id="SM00515">
    <property type="entry name" value="eIF5C"/>
    <property type="match status" value="1"/>
</dbReference>
<sequence>VILNLISLLSTCLPSSLLSPPLSPFLPVPPPLSSQQMMMIPSQQISFPNQQGPAYFIPGQYRSTYVPTPPQFPVPAGTTGFYPGTSPAEYAGAYYPAQPQYTPSVPAAPVIMNPAPQQQQPPPPPQQQIQPKRERKQIRIRDPNQGGKDITEEIMSGGTRSGATPTPPQVSEDPSEVSHHTPNRLSPLCTAVTHSTLWLTISSKSESYFAPMPSGVSSSNRLASAPSNPAKLEEPTSLSITMPSSVPAPPEAELPLESPIAQPEELRLPNGLPVMSECDISPIAEPDVAQISRQSPLPISTPAPSVPATPAPSVPATPAPSVPATPAPSVPATPAPSVPATPAPSVPATPAPAYPSAPAPAYPSAPAPAVKGAPAPAVKGAPAPAVKGAPAPAVKGAPAPAVKGAPAPAVKGAPAPAVKGAPAPAVEATIAPVVAVAPAPLTRDSPPPHSTNAAGEAAVSVPKRKRKMKDLNKKEAVGDLLDAFKENPSEPEQATPTSASDAEEPRPAATPAAEEVDETWEEKEDKLDAENIEPQSGDLKYQYKEELCRPVDPEEKKRYDREFLLGFQYINASMSKPEGLPHISDVVLDKANKAPLRQLDPSRLPGMNMGPDFTPVFANLGKPGIGGGGGGPRRSQQGQRKEPRRIINISSSLTDDVKLNKAEKAWKPTVKKAAGVRTAPEEEMNNPEQAKTQELFRRVRSILNKLTPQMFQQLMKQVTELTIDTEERLKGVIDLIFEKAISEPNFSVAYANMCRLLKVPTTDKPGVTVNFRKLLLNRCQKEFEKDKDDDVIFEKKQKELDAAATEEEKERLKVELEEAKDKARRRSLGNIKFIGELFKLKMLTEAIMHDCIVKLLKNHDEESLECLCRLLSTIGKDLDFEKAKPRMDQYFAQMDKIIKEKKTSSRIRFMLQDVLDLRRNMWVPRRGEQGPKTIDQIHKEAELEEHREVLKVQQQLLNQNTRGSGGGGRGGGGRDQGGRGGQHLQPGLRSQPQDEGWNTVPISTKNRPIDTSRLSKITKPAALDFNNQLLAPQLGGKGMWGSWGKGSSGGTTGAKPSGGRQATSTVNRFSALQPQLSSSTGPSLDSDRRLPQSNDRFDRRDDRREDRDRNRPPVTKRSFSRETKEHSREREHRGPSDPVRRVSSMTDDRAGRDQASTDRARGKENVKREGTPTPPPTQIKPALSAEELEKKSTAIIEEYLHINDMKEAVQCVVDMNSTPLLFVFVRNGLESTLERSPIARQRMGLLLHRLLKAGTLPSDQYYKGLVEILEVAEDMAIDIPHIWLYLAELITPMLHEGGIPMGQLFKQISKPLVPQGTAGVLLVHILSLLCKEMSHKKAGAMWREAGLSWKDFLSEDQDVNKFVTEKNVEFTLEGVEDEPVKSSKMELSSEQLIKQLDRLIQDKADNQRIYDWVEANLDETQVSSNMFVRAVMTSICQSAIICEKPYRLDAKVITERAWLLQKYLKDEQRELQALYALQALMVDMEQPANLLRMFFDTLYDEDVIKEEAFYKWESSKDPAEIQGKGVALKSVTAFFTWLREAEDEESDNNS</sequence>
<keyword evidence="3" id="KW-0597">Phosphoprotein</keyword>
<dbReference type="GO" id="GO:0016281">
    <property type="term" value="C:eukaryotic translation initiation factor 4F complex"/>
    <property type="evidence" value="ECO:0007669"/>
    <property type="project" value="TreeGrafter"/>
</dbReference>
<dbReference type="PANTHER" id="PTHR23253">
    <property type="entry name" value="EUKARYOTIC TRANSLATION INITIATION FACTOR 4 GAMMA"/>
    <property type="match status" value="1"/>
</dbReference>
<reference evidence="12" key="3">
    <citation type="submission" date="2025-08" db="UniProtKB">
        <authorList>
            <consortium name="Ensembl"/>
        </authorList>
    </citation>
    <scope>IDENTIFICATION</scope>
</reference>
<feature type="compositionally biased region" description="Low complexity" evidence="8">
    <location>
        <begin position="367"/>
        <end position="425"/>
    </location>
</feature>
<organism evidence="12 13">
    <name type="scientific">Esox lucius</name>
    <name type="common">Northern pike</name>
    <dbReference type="NCBI Taxonomy" id="8010"/>
    <lineage>
        <taxon>Eukaryota</taxon>
        <taxon>Metazoa</taxon>
        <taxon>Chordata</taxon>
        <taxon>Craniata</taxon>
        <taxon>Vertebrata</taxon>
        <taxon>Euteleostomi</taxon>
        <taxon>Actinopterygii</taxon>
        <taxon>Neopterygii</taxon>
        <taxon>Teleostei</taxon>
        <taxon>Protacanthopterygii</taxon>
        <taxon>Esociformes</taxon>
        <taxon>Esocidae</taxon>
        <taxon>Esox</taxon>
    </lineage>
</organism>
<evidence type="ECO:0000256" key="8">
    <source>
        <dbReference type="SAM" id="MobiDB-lite"/>
    </source>
</evidence>
<feature type="compositionally biased region" description="Pro residues" evidence="8">
    <location>
        <begin position="299"/>
        <end position="366"/>
    </location>
</feature>
<feature type="compositionally biased region" description="Basic and acidic residues" evidence="8">
    <location>
        <begin position="1085"/>
        <end position="1111"/>
    </location>
</feature>
<reference evidence="12" key="2">
    <citation type="submission" date="2020-02" db="EMBL/GenBank/DDBJ databases">
        <title>Esox lucius (northern pike) genome, fEsoLuc1, primary haplotype.</title>
        <authorList>
            <person name="Myers G."/>
            <person name="Karagic N."/>
            <person name="Meyer A."/>
            <person name="Pippel M."/>
            <person name="Reichard M."/>
            <person name="Winkler S."/>
            <person name="Tracey A."/>
            <person name="Sims Y."/>
            <person name="Howe K."/>
            <person name="Rhie A."/>
            <person name="Formenti G."/>
            <person name="Durbin R."/>
            <person name="Fedrigo O."/>
            <person name="Jarvis E.D."/>
        </authorList>
    </citation>
    <scope>NUCLEOTIDE SEQUENCE [LARGE SCALE GENOMIC DNA]</scope>
</reference>
<evidence type="ECO:0000313" key="13">
    <source>
        <dbReference type="Proteomes" id="UP000265140"/>
    </source>
</evidence>
<keyword evidence="9" id="KW-0732">Signal</keyword>
<feature type="domain" description="W2" evidence="10">
    <location>
        <begin position="1382"/>
        <end position="1548"/>
    </location>
</feature>
<dbReference type="GeneTree" id="ENSGT00940000154648"/>
<dbReference type="SUPFAM" id="SSF48371">
    <property type="entry name" value="ARM repeat"/>
    <property type="match status" value="3"/>
</dbReference>
<feature type="compositionally biased region" description="Gly residues" evidence="8">
    <location>
        <begin position="963"/>
        <end position="981"/>
    </location>
</feature>
<evidence type="ECO:0000256" key="5">
    <source>
        <dbReference type="ARBA" id="ARBA00022884"/>
    </source>
</evidence>
<feature type="compositionally biased region" description="Gly residues" evidence="8">
    <location>
        <begin position="623"/>
        <end position="632"/>
    </location>
</feature>
<comment type="similarity">
    <text evidence="1">Belongs to the eukaryotic initiation factor 4G family.</text>
</comment>
<dbReference type="GO" id="GO:0003729">
    <property type="term" value="F:mRNA binding"/>
    <property type="evidence" value="ECO:0007669"/>
    <property type="project" value="TreeGrafter"/>
</dbReference>
<keyword evidence="5" id="KW-0694">RNA-binding</keyword>
<dbReference type="SMART" id="SM00543">
    <property type="entry name" value="MIF4G"/>
    <property type="match status" value="1"/>
</dbReference>
<dbReference type="GO" id="GO:0003743">
    <property type="term" value="F:translation initiation factor activity"/>
    <property type="evidence" value="ECO:0007669"/>
    <property type="project" value="UniProtKB-KW"/>
</dbReference>
<feature type="compositionally biased region" description="Polar residues" evidence="8">
    <location>
        <begin position="215"/>
        <end position="227"/>
    </location>
</feature>
<reference evidence="12" key="4">
    <citation type="submission" date="2025-09" db="UniProtKB">
        <authorList>
            <consortium name="Ensembl"/>
        </authorList>
    </citation>
    <scope>IDENTIFICATION</scope>
</reference>
<dbReference type="PROSITE" id="PS51366">
    <property type="entry name" value="MI"/>
    <property type="match status" value="1"/>
</dbReference>
<feature type="compositionally biased region" description="Basic and acidic residues" evidence="8">
    <location>
        <begin position="469"/>
        <end position="488"/>
    </location>
</feature>
<proteinExistence type="inferred from homology"/>
<dbReference type="FunFam" id="1.25.40.180:FF:000002">
    <property type="entry name" value="Eukaryotic translation initiation factor 4 gamma, 3, putative"/>
    <property type="match status" value="1"/>
</dbReference>
<dbReference type="Gene3D" id="1.25.40.180">
    <property type="match status" value="3"/>
</dbReference>
<dbReference type="PROSITE" id="PS51363">
    <property type="entry name" value="W2"/>
    <property type="match status" value="1"/>
</dbReference>
<evidence type="ECO:0000256" key="7">
    <source>
        <dbReference type="SAM" id="Coils"/>
    </source>
</evidence>
<feature type="compositionally biased region" description="Basic and acidic residues" evidence="8">
    <location>
        <begin position="1119"/>
        <end position="1170"/>
    </location>
</feature>
<feature type="region of interest" description="Disordered" evidence="8">
    <location>
        <begin position="618"/>
        <end position="646"/>
    </location>
</feature>
<feature type="region of interest" description="Disordered" evidence="8">
    <location>
        <begin position="295"/>
        <end position="425"/>
    </location>
</feature>
<feature type="chain" id="PRO_5044273073" description="Eukaryotic translation initiation factor 4 gamma 1" evidence="9">
    <location>
        <begin position="19"/>
        <end position="1550"/>
    </location>
</feature>
<evidence type="ECO:0000313" key="12">
    <source>
        <dbReference type="Ensembl" id="ENSELUP00000048194.2"/>
    </source>
</evidence>
<dbReference type="FunFam" id="1.25.40.180:FF:000003">
    <property type="entry name" value="Putative eukaryotic translation initiation factor 4 gamma 1"/>
    <property type="match status" value="1"/>
</dbReference>
<feature type="compositionally biased region" description="Gly residues" evidence="8">
    <location>
        <begin position="1036"/>
        <end position="1052"/>
    </location>
</feature>
<feature type="compositionally biased region" description="Polar residues" evidence="8">
    <location>
        <begin position="490"/>
        <end position="500"/>
    </location>
</feature>
<evidence type="ECO:0000259" key="10">
    <source>
        <dbReference type="PROSITE" id="PS51363"/>
    </source>
</evidence>
<dbReference type="InterPro" id="IPR003307">
    <property type="entry name" value="W2_domain"/>
</dbReference>